<evidence type="ECO:0000256" key="1">
    <source>
        <dbReference type="SAM" id="MobiDB-lite"/>
    </source>
</evidence>
<dbReference type="EMBL" id="QNUK01000254">
    <property type="protein sequence ID" value="KAF5896955.1"/>
    <property type="molecule type" value="Genomic_DNA"/>
</dbReference>
<keyword evidence="3" id="KW-1185">Reference proteome</keyword>
<accession>A0A8J4XD33</accession>
<gene>
    <name evidence="2" type="ORF">DAT39_013327</name>
</gene>
<evidence type="ECO:0000313" key="3">
    <source>
        <dbReference type="Proteomes" id="UP000727407"/>
    </source>
</evidence>
<organism evidence="2 3">
    <name type="scientific">Clarias magur</name>
    <name type="common">Asian catfish</name>
    <name type="synonym">Macropteronotus magur</name>
    <dbReference type="NCBI Taxonomy" id="1594786"/>
    <lineage>
        <taxon>Eukaryota</taxon>
        <taxon>Metazoa</taxon>
        <taxon>Chordata</taxon>
        <taxon>Craniata</taxon>
        <taxon>Vertebrata</taxon>
        <taxon>Euteleostomi</taxon>
        <taxon>Actinopterygii</taxon>
        <taxon>Neopterygii</taxon>
        <taxon>Teleostei</taxon>
        <taxon>Ostariophysi</taxon>
        <taxon>Siluriformes</taxon>
        <taxon>Clariidae</taxon>
        <taxon>Clarias</taxon>
    </lineage>
</organism>
<proteinExistence type="predicted"/>
<feature type="region of interest" description="Disordered" evidence="1">
    <location>
        <begin position="27"/>
        <end position="49"/>
    </location>
</feature>
<protein>
    <submittedName>
        <fullName evidence="2">Major capsid protein L1</fullName>
    </submittedName>
</protein>
<feature type="non-terminal residue" evidence="2">
    <location>
        <position position="58"/>
    </location>
</feature>
<feature type="compositionally biased region" description="Basic and acidic residues" evidence="1">
    <location>
        <begin position="29"/>
        <end position="49"/>
    </location>
</feature>
<name>A0A8J4XD33_CLAMG</name>
<dbReference type="AlphaFoldDB" id="A0A8J4XD33"/>
<comment type="caution">
    <text evidence="2">The sequence shown here is derived from an EMBL/GenBank/DDBJ whole genome shotgun (WGS) entry which is preliminary data.</text>
</comment>
<evidence type="ECO:0000313" key="2">
    <source>
        <dbReference type="EMBL" id="KAF5896955.1"/>
    </source>
</evidence>
<dbReference type="Proteomes" id="UP000727407">
    <property type="component" value="Unassembled WGS sequence"/>
</dbReference>
<sequence>MLLRSVGILYESGTRFLLHANFASEAAEDLEKRSKPARTSDNEERKKNEVVKNRFIYP</sequence>
<reference evidence="2" key="1">
    <citation type="submission" date="2020-07" db="EMBL/GenBank/DDBJ databases">
        <title>Clarias magur genome sequencing, assembly and annotation.</title>
        <authorList>
            <person name="Kushwaha B."/>
            <person name="Kumar R."/>
            <person name="Das P."/>
            <person name="Joshi C.G."/>
            <person name="Kumar D."/>
            <person name="Nagpure N.S."/>
            <person name="Pandey M."/>
            <person name="Agarwal S."/>
            <person name="Srivastava S."/>
            <person name="Singh M."/>
            <person name="Sahoo L."/>
            <person name="Jayasankar P."/>
            <person name="Meher P.K."/>
            <person name="Koringa P.G."/>
            <person name="Iquebal M.A."/>
            <person name="Das S.P."/>
            <person name="Bit A."/>
            <person name="Patnaik S."/>
            <person name="Patel N."/>
            <person name="Shah T.M."/>
            <person name="Hinsu A."/>
            <person name="Jena J.K."/>
        </authorList>
    </citation>
    <scope>NUCLEOTIDE SEQUENCE</scope>
    <source>
        <strain evidence="2">CIFAMagur01</strain>
        <tissue evidence="2">Testis</tissue>
    </source>
</reference>